<name>A0ABD2JHF7_HETSC</name>
<dbReference type="PANTHER" id="PTHR12876">
    <property type="entry name" value="N4BP1-RELATED"/>
    <property type="match status" value="1"/>
</dbReference>
<comment type="cofactor">
    <cofactor evidence="1">
        <name>Mg(2+)</name>
        <dbReference type="ChEBI" id="CHEBI:18420"/>
    </cofactor>
</comment>
<evidence type="ECO:0000256" key="6">
    <source>
        <dbReference type="ARBA" id="ARBA00022771"/>
    </source>
</evidence>
<keyword evidence="4 10" id="KW-0479">Metal-binding</keyword>
<dbReference type="Gene3D" id="3.40.50.11980">
    <property type="match status" value="1"/>
</dbReference>
<feature type="zinc finger region" description="C3H1-type" evidence="10">
    <location>
        <begin position="395"/>
        <end position="420"/>
    </location>
</feature>
<feature type="region of interest" description="Disordered" evidence="11">
    <location>
        <begin position="452"/>
        <end position="488"/>
    </location>
</feature>
<evidence type="ECO:0000259" key="12">
    <source>
        <dbReference type="PROSITE" id="PS50103"/>
    </source>
</evidence>
<dbReference type="PANTHER" id="PTHR12876:SF35">
    <property type="entry name" value="LD08718P-RELATED"/>
    <property type="match status" value="1"/>
</dbReference>
<evidence type="ECO:0000256" key="2">
    <source>
        <dbReference type="ARBA" id="ARBA00010922"/>
    </source>
</evidence>
<feature type="compositionally biased region" description="Polar residues" evidence="11">
    <location>
        <begin position="470"/>
        <end position="486"/>
    </location>
</feature>
<evidence type="ECO:0000256" key="3">
    <source>
        <dbReference type="ARBA" id="ARBA00022722"/>
    </source>
</evidence>
<feature type="domain" description="C3H1-type" evidence="12">
    <location>
        <begin position="395"/>
        <end position="420"/>
    </location>
</feature>
<protein>
    <recommendedName>
        <fullName evidence="12">C3H1-type domain-containing protein</fullName>
    </recommendedName>
</protein>
<gene>
    <name evidence="13" type="ORF">niasHS_006493</name>
</gene>
<dbReference type="Pfam" id="PF11977">
    <property type="entry name" value="RNase_Zc3h12a"/>
    <property type="match status" value="1"/>
</dbReference>
<keyword evidence="8 10" id="KW-0862">Zinc</keyword>
<accession>A0ABD2JHF7</accession>
<evidence type="ECO:0000256" key="9">
    <source>
        <dbReference type="ARBA" id="ARBA00022842"/>
    </source>
</evidence>
<feature type="compositionally biased region" description="Polar residues" evidence="11">
    <location>
        <begin position="203"/>
        <end position="229"/>
    </location>
</feature>
<keyword evidence="7" id="KW-0378">Hydrolase</keyword>
<evidence type="ECO:0000256" key="1">
    <source>
        <dbReference type="ARBA" id="ARBA00001946"/>
    </source>
</evidence>
<proteinExistence type="inferred from homology"/>
<feature type="region of interest" description="Disordered" evidence="11">
    <location>
        <begin position="77"/>
        <end position="98"/>
    </location>
</feature>
<sequence length="725" mass="78685">MSCSSSSAKPEGTPTRQHAPLRRVLPNGAAEASISVAQHRADHPLLFASASLQPAGGHGTCCSPPSVVQQRISLPIQMKKASPQQQQHQQSASATTAGNASASSLADSCYSSCSEGEQQHLLLSRETSSDCGSSSAGGTGTLADAAGEAPPAIDSQLLEFATRLGYTENDLRTVLRHLGNGKEQQQDLVLSELIRLDRDQRRQSLPSSSGGKTQRATTAQPQQLKNTTTAQLRPIVVDGSNIAMNHGNKTVFSCGGIRECVQFFVRRGHADILVFVPNFRREQPRPDSPIVDQHILIELEAERRLVWTPSRRTGGRRIVCHDDRYILKTAAEKQGVIVSNDEYRDLVRENPRWRAVVENLLLMYSFVDGKFMPPDDPLGRRGPKLDQFLTFAHTPLNAQLCPYAKKCTYGNKCKYFHPERVNGVWISATERLASRIASGIGIEHSKLAARPSMIAEHSQRQNASSSSSSLLPTTARHNNVGRTRSLNCGGGVTVVPPLLVGLASPTTAQMEDEQRSKQREENQQTSITHDQQQLLLSPPFPRHGHLPLFRFESSPAGAVAVPPNSAVTSTAAVALSVPALARPPQQQQYNSSSSSHSPLSRILSAPAQQQQKPKQYMYSPSSAVWGNCEFSLSGAAVAQSLCPPATGTSANANAELPPGDAAEQQRQRLQYHLCQLFPETTVLAVMGAHPKETDAQRLCQRIIAFQKGFEDENDGGGTEKKRGKE</sequence>
<evidence type="ECO:0000256" key="11">
    <source>
        <dbReference type="SAM" id="MobiDB-lite"/>
    </source>
</evidence>
<dbReference type="Proteomes" id="UP001620645">
    <property type="component" value="Unassembled WGS sequence"/>
</dbReference>
<dbReference type="AlphaFoldDB" id="A0ABD2JHF7"/>
<feature type="region of interest" description="Disordered" evidence="11">
    <location>
        <begin position="1"/>
        <end position="23"/>
    </location>
</feature>
<evidence type="ECO:0000256" key="5">
    <source>
        <dbReference type="ARBA" id="ARBA00022759"/>
    </source>
</evidence>
<evidence type="ECO:0000313" key="14">
    <source>
        <dbReference type="Proteomes" id="UP001620645"/>
    </source>
</evidence>
<dbReference type="EMBL" id="JBICCN010000143">
    <property type="protein sequence ID" value="KAL3090041.1"/>
    <property type="molecule type" value="Genomic_DNA"/>
</dbReference>
<dbReference type="PROSITE" id="PS50103">
    <property type="entry name" value="ZF_C3H1"/>
    <property type="match status" value="1"/>
</dbReference>
<keyword evidence="9" id="KW-0460">Magnesium</keyword>
<dbReference type="InterPro" id="IPR040757">
    <property type="entry name" value="Regnase_1/ZC3H12_C"/>
</dbReference>
<feature type="region of interest" description="Disordered" evidence="11">
    <location>
        <begin position="199"/>
        <end position="229"/>
    </location>
</feature>
<comment type="caution">
    <text evidence="13">The sequence shown here is derived from an EMBL/GenBank/DDBJ whole genome shotgun (WGS) entry which is preliminary data.</text>
</comment>
<reference evidence="13 14" key="1">
    <citation type="submission" date="2024-10" db="EMBL/GenBank/DDBJ databases">
        <authorList>
            <person name="Kim D."/>
        </authorList>
    </citation>
    <scope>NUCLEOTIDE SEQUENCE [LARGE SCALE GENOMIC DNA]</scope>
    <source>
        <strain evidence="13">Taebaek</strain>
    </source>
</reference>
<feature type="region of interest" description="Disordered" evidence="11">
    <location>
        <begin position="506"/>
        <end position="539"/>
    </location>
</feature>
<evidence type="ECO:0000256" key="10">
    <source>
        <dbReference type="PROSITE-ProRule" id="PRU00723"/>
    </source>
</evidence>
<dbReference type="GO" id="GO:0004519">
    <property type="term" value="F:endonuclease activity"/>
    <property type="evidence" value="ECO:0007669"/>
    <property type="project" value="UniProtKB-KW"/>
</dbReference>
<keyword evidence="14" id="KW-1185">Reference proteome</keyword>
<keyword evidence="5" id="KW-0255">Endonuclease</keyword>
<evidence type="ECO:0000313" key="13">
    <source>
        <dbReference type="EMBL" id="KAL3090041.1"/>
    </source>
</evidence>
<keyword evidence="6 10" id="KW-0863">Zinc-finger</keyword>
<dbReference type="InterPro" id="IPR051101">
    <property type="entry name" value="ZC3H12/N4BP1_RNase_Reg"/>
</dbReference>
<dbReference type="Pfam" id="PF18039">
    <property type="entry name" value="UBA_6"/>
    <property type="match status" value="1"/>
</dbReference>
<dbReference type="FunFam" id="3.40.50.11980:FF:000001">
    <property type="entry name" value="ZC3H12A isoform 1"/>
    <property type="match status" value="1"/>
</dbReference>
<dbReference type="InterPro" id="IPR021869">
    <property type="entry name" value="RNase_Zc3h12_NYN"/>
</dbReference>
<evidence type="ECO:0000256" key="4">
    <source>
        <dbReference type="ARBA" id="ARBA00022723"/>
    </source>
</evidence>
<feature type="compositionally biased region" description="Low complexity" evidence="11">
    <location>
        <begin position="81"/>
        <end position="98"/>
    </location>
</feature>
<evidence type="ECO:0000256" key="8">
    <source>
        <dbReference type="ARBA" id="ARBA00022833"/>
    </source>
</evidence>
<comment type="similarity">
    <text evidence="2">Belongs to the ZC3H12 family.</text>
</comment>
<dbReference type="Pfam" id="PF18561">
    <property type="entry name" value="Regnase_1_C"/>
    <property type="match status" value="1"/>
</dbReference>
<feature type="compositionally biased region" description="Basic and acidic residues" evidence="11">
    <location>
        <begin position="512"/>
        <end position="522"/>
    </location>
</feature>
<dbReference type="GO" id="GO:0016787">
    <property type="term" value="F:hydrolase activity"/>
    <property type="evidence" value="ECO:0007669"/>
    <property type="project" value="UniProtKB-KW"/>
</dbReference>
<evidence type="ECO:0000256" key="7">
    <source>
        <dbReference type="ARBA" id="ARBA00022801"/>
    </source>
</evidence>
<dbReference type="InterPro" id="IPR040546">
    <property type="entry name" value="Rege-1_UBA-like"/>
</dbReference>
<organism evidence="13 14">
    <name type="scientific">Heterodera schachtii</name>
    <name type="common">Sugarbeet cyst nematode worm</name>
    <name type="synonym">Tylenchus schachtii</name>
    <dbReference type="NCBI Taxonomy" id="97005"/>
    <lineage>
        <taxon>Eukaryota</taxon>
        <taxon>Metazoa</taxon>
        <taxon>Ecdysozoa</taxon>
        <taxon>Nematoda</taxon>
        <taxon>Chromadorea</taxon>
        <taxon>Rhabditida</taxon>
        <taxon>Tylenchina</taxon>
        <taxon>Tylenchomorpha</taxon>
        <taxon>Tylenchoidea</taxon>
        <taxon>Heteroderidae</taxon>
        <taxon>Heteroderinae</taxon>
        <taxon>Heterodera</taxon>
    </lineage>
</organism>
<dbReference type="InterPro" id="IPR000571">
    <property type="entry name" value="Znf_CCCH"/>
</dbReference>
<dbReference type="GO" id="GO:0008270">
    <property type="term" value="F:zinc ion binding"/>
    <property type="evidence" value="ECO:0007669"/>
    <property type="project" value="UniProtKB-KW"/>
</dbReference>
<feature type="compositionally biased region" description="Polar residues" evidence="11">
    <location>
        <begin position="523"/>
        <end position="535"/>
    </location>
</feature>
<keyword evidence="3" id="KW-0540">Nuclease</keyword>